<evidence type="ECO:0000313" key="1">
    <source>
        <dbReference type="EMBL" id="SNR89879.1"/>
    </source>
</evidence>
<keyword evidence="2" id="KW-1185">Reference proteome</keyword>
<accession>A0A239A306</accession>
<name>A0A239A306_9RHOB</name>
<proteinExistence type="predicted"/>
<dbReference type="Proteomes" id="UP000198417">
    <property type="component" value="Unassembled WGS sequence"/>
</dbReference>
<protein>
    <submittedName>
        <fullName evidence="1">Uncharacterized protein</fullName>
    </submittedName>
</protein>
<dbReference type="AlphaFoldDB" id="A0A239A306"/>
<gene>
    <name evidence="1" type="ORF">SAMN06265370_1611</name>
</gene>
<organism evidence="1 2">
    <name type="scientific">Puniceibacterium sediminis</name>
    <dbReference type="NCBI Taxonomy" id="1608407"/>
    <lineage>
        <taxon>Bacteria</taxon>
        <taxon>Pseudomonadati</taxon>
        <taxon>Pseudomonadota</taxon>
        <taxon>Alphaproteobacteria</taxon>
        <taxon>Rhodobacterales</taxon>
        <taxon>Paracoccaceae</taxon>
        <taxon>Puniceibacterium</taxon>
    </lineage>
</organism>
<dbReference type="EMBL" id="FZNN01000061">
    <property type="protein sequence ID" value="SNR89879.1"/>
    <property type="molecule type" value="Genomic_DNA"/>
</dbReference>
<feature type="non-terminal residue" evidence="1">
    <location>
        <position position="69"/>
    </location>
</feature>
<evidence type="ECO:0000313" key="2">
    <source>
        <dbReference type="Proteomes" id="UP000198417"/>
    </source>
</evidence>
<reference evidence="1 2" key="1">
    <citation type="submission" date="2017-06" db="EMBL/GenBank/DDBJ databases">
        <authorList>
            <person name="Kim H.J."/>
            <person name="Triplett B.A."/>
        </authorList>
    </citation>
    <scope>NUCLEOTIDE SEQUENCE [LARGE SCALE GENOMIC DNA]</scope>
    <source>
        <strain evidence="1 2">DSM 29052</strain>
    </source>
</reference>
<sequence length="69" mass="7738">MMAHSQPANQDTPSNVQDTLLFDKPFGTWSAETIRASGYERRANRPDTRLLLTSAKLLQICLAMQELST</sequence>